<proteinExistence type="predicted"/>
<feature type="region of interest" description="Disordered" evidence="1">
    <location>
        <begin position="515"/>
        <end position="556"/>
    </location>
</feature>
<evidence type="ECO:0000313" key="3">
    <source>
        <dbReference type="Proteomes" id="UP000299102"/>
    </source>
</evidence>
<evidence type="ECO:0000313" key="2">
    <source>
        <dbReference type="EMBL" id="GBP11630.1"/>
    </source>
</evidence>
<feature type="region of interest" description="Disordered" evidence="1">
    <location>
        <begin position="382"/>
        <end position="404"/>
    </location>
</feature>
<evidence type="ECO:0000256" key="1">
    <source>
        <dbReference type="SAM" id="MobiDB-lite"/>
    </source>
</evidence>
<feature type="region of interest" description="Disordered" evidence="1">
    <location>
        <begin position="145"/>
        <end position="201"/>
    </location>
</feature>
<dbReference type="STRING" id="151549.A0A4C1TDH9"/>
<feature type="compositionally biased region" description="Basic and acidic residues" evidence="1">
    <location>
        <begin position="536"/>
        <end position="556"/>
    </location>
</feature>
<organism evidence="2 3">
    <name type="scientific">Eumeta variegata</name>
    <name type="common">Bagworm moth</name>
    <name type="synonym">Eumeta japonica</name>
    <dbReference type="NCBI Taxonomy" id="151549"/>
    <lineage>
        <taxon>Eukaryota</taxon>
        <taxon>Metazoa</taxon>
        <taxon>Ecdysozoa</taxon>
        <taxon>Arthropoda</taxon>
        <taxon>Hexapoda</taxon>
        <taxon>Insecta</taxon>
        <taxon>Pterygota</taxon>
        <taxon>Neoptera</taxon>
        <taxon>Endopterygota</taxon>
        <taxon>Lepidoptera</taxon>
        <taxon>Glossata</taxon>
        <taxon>Ditrysia</taxon>
        <taxon>Tineoidea</taxon>
        <taxon>Psychidae</taxon>
        <taxon>Oiketicinae</taxon>
        <taxon>Eumeta</taxon>
    </lineage>
</organism>
<dbReference type="PANTHER" id="PTHR33273">
    <property type="entry name" value="DOMAIN-CONTAINING PROTEIN, PUTATIVE-RELATED"/>
    <property type="match status" value="1"/>
</dbReference>
<feature type="compositionally biased region" description="Polar residues" evidence="1">
    <location>
        <begin position="146"/>
        <end position="155"/>
    </location>
</feature>
<keyword evidence="3" id="KW-1185">Reference proteome</keyword>
<dbReference type="OrthoDB" id="8123886at2759"/>
<reference evidence="2 3" key="1">
    <citation type="journal article" date="2019" name="Commun. Biol.">
        <title>The bagworm genome reveals a unique fibroin gene that provides high tensile strength.</title>
        <authorList>
            <person name="Kono N."/>
            <person name="Nakamura H."/>
            <person name="Ohtoshi R."/>
            <person name="Tomita M."/>
            <person name="Numata K."/>
            <person name="Arakawa K."/>
        </authorList>
    </citation>
    <scope>NUCLEOTIDE SEQUENCE [LARGE SCALE GENOMIC DNA]</scope>
</reference>
<feature type="region of interest" description="Disordered" evidence="1">
    <location>
        <begin position="56"/>
        <end position="83"/>
    </location>
</feature>
<name>A0A4C1TDH9_EUMVA</name>
<dbReference type="EMBL" id="BGZK01000047">
    <property type="protein sequence ID" value="GBP11630.1"/>
    <property type="molecule type" value="Genomic_DNA"/>
</dbReference>
<protein>
    <submittedName>
        <fullName evidence="2">Nucleic-acid-binding protein from transposon X-element</fullName>
    </submittedName>
</protein>
<dbReference type="PANTHER" id="PTHR33273:SF2">
    <property type="entry name" value="ENDONUCLEASE_EXONUCLEASE_PHOSPHATASE DOMAIN-CONTAINING PROTEIN"/>
    <property type="match status" value="1"/>
</dbReference>
<comment type="caution">
    <text evidence="2">The sequence shown here is derived from an EMBL/GenBank/DDBJ whole genome shotgun (WGS) entry which is preliminary data.</text>
</comment>
<dbReference type="Proteomes" id="UP000299102">
    <property type="component" value="Unassembled WGS sequence"/>
</dbReference>
<accession>A0A4C1TDH9</accession>
<dbReference type="AlphaFoldDB" id="A0A4C1TDH9"/>
<sequence>MENQRLKDFLTERGHFDLLREFEVYCASPASPDAQDIVFDPDMVVEYIQSKKPNKRPVAVCPSENSTSDSDPGWSDVSDHSDFTTDRCRKASRIKPEALCLTQATDGSTYFRVTSTSKKPKKVINAKATIPAKSTQSIHNAPESWRISSQSTAASQGAVDTGKFKAAAPAAAQNNNISDEADVTTPPRSAPRGPKPPPVFVQNKDRWTELRKRCVDKNIQISQARNSVQGLKLQKKTVADFRNLQNLLVLQKFALHTYSLKEERKIRVALRGVPREIPFEEVKEDLSQNLPVQSVRRIQNRFRESLDLVLVSGTAEANAKATKATFFKIRSVCSLSGVKAKQPRKRALPGQCHNYQSYGHSSRHCFNPARCVKCLGNHGTAQCTRNKDTDEPPPAEKAAPRRAPARAFSSTLSYARAAAGPRNVPPAAKHNQTSADDLSHLMSIISIIDTNELAILAKKFCTAANPTEKLICLIEHALPVETACLVIVLKTPLASTRPLPDPRVRTITGVQIDTSQPKARGAGCSTHNTTVRAVKGRKETAEQSKTSRGERAPHLI</sequence>
<gene>
    <name evidence="2" type="primary">ORF1</name>
    <name evidence="2" type="ORF">EVAR_77759_1</name>
</gene>